<keyword evidence="2" id="KW-0663">Pyridoxal phosphate</keyword>
<dbReference type="PANTHER" id="PTHR10314">
    <property type="entry name" value="CYSTATHIONINE BETA-SYNTHASE"/>
    <property type="match status" value="1"/>
</dbReference>
<feature type="domain" description="Tryptophan synthase beta chain-like PALP" evidence="3">
    <location>
        <begin position="8"/>
        <end position="291"/>
    </location>
</feature>
<evidence type="ECO:0000259" key="3">
    <source>
        <dbReference type="Pfam" id="PF00291"/>
    </source>
</evidence>
<dbReference type="InterPro" id="IPR001926">
    <property type="entry name" value="TrpB-like_PALP"/>
</dbReference>
<sequence length="353" mass="38086">MRFDSVIDAIGHTPLVRLRFDEAPDVEVHAKLELQNLYGMKDRVARQAITHALDTGGLAPGAPIVESSSGTMALGVALVGRALGHPVHIVTDPRIDSITLAKLRALGVQVHIVEHMTGQGWQSARLERLDELLRVLPDAFCPRQYHNPQNPLAYQALAGELIADLGHIDVLVGSVGSGGSLCGTARALRERLPGLRTVGVDAVGSALFGQPDRPARLQSGLGNSLIPGNLDPGQIDEVHWLSDREAFAATQGLAAEQALFCGNTSGSVYRVLGHLCRTARPGSRIVGIFPDRGDRYHANVYSSDHWREHGLHEADERRAPVRVEYGEPVSAWSYCPLPRHEEVEDVAGAAAVR</sequence>
<reference evidence="5" key="1">
    <citation type="journal article" date="2019" name="Int. J. Syst. Evol. Microbiol.">
        <title>The Global Catalogue of Microorganisms (GCM) 10K type strain sequencing project: providing services to taxonomists for standard genome sequencing and annotation.</title>
        <authorList>
            <consortium name="The Broad Institute Genomics Platform"/>
            <consortium name="The Broad Institute Genome Sequencing Center for Infectious Disease"/>
            <person name="Wu L."/>
            <person name="Ma J."/>
        </authorList>
    </citation>
    <scope>NUCLEOTIDE SEQUENCE [LARGE SCALE GENOMIC DNA]</scope>
    <source>
        <strain evidence="5">JCM 16904</strain>
    </source>
</reference>
<gene>
    <name evidence="4" type="ORF">GCM10022224_052450</name>
</gene>
<dbReference type="InterPro" id="IPR036052">
    <property type="entry name" value="TrpB-like_PALP_sf"/>
</dbReference>
<dbReference type="Proteomes" id="UP001500902">
    <property type="component" value="Unassembled WGS sequence"/>
</dbReference>
<dbReference type="CDD" id="cd01561">
    <property type="entry name" value="CBS_like"/>
    <property type="match status" value="1"/>
</dbReference>
<comment type="caution">
    <text evidence="4">The sequence shown here is derived from an EMBL/GenBank/DDBJ whole genome shotgun (WGS) entry which is preliminary data.</text>
</comment>
<dbReference type="EMBL" id="BAAAZP010000098">
    <property type="protein sequence ID" value="GAA3681697.1"/>
    <property type="molecule type" value="Genomic_DNA"/>
</dbReference>
<evidence type="ECO:0000256" key="1">
    <source>
        <dbReference type="ARBA" id="ARBA00001933"/>
    </source>
</evidence>
<dbReference type="InterPro" id="IPR050214">
    <property type="entry name" value="Cys_Synth/Cystath_Beta-Synth"/>
</dbReference>
<organism evidence="4 5">
    <name type="scientific">Nonomuraea antimicrobica</name>
    <dbReference type="NCBI Taxonomy" id="561173"/>
    <lineage>
        <taxon>Bacteria</taxon>
        <taxon>Bacillati</taxon>
        <taxon>Actinomycetota</taxon>
        <taxon>Actinomycetes</taxon>
        <taxon>Streptosporangiales</taxon>
        <taxon>Streptosporangiaceae</taxon>
        <taxon>Nonomuraea</taxon>
    </lineage>
</organism>
<protein>
    <submittedName>
        <fullName evidence="4">PLP-dependent cysteine synthase family protein</fullName>
    </submittedName>
</protein>
<evidence type="ECO:0000256" key="2">
    <source>
        <dbReference type="ARBA" id="ARBA00022898"/>
    </source>
</evidence>
<evidence type="ECO:0000313" key="5">
    <source>
        <dbReference type="Proteomes" id="UP001500902"/>
    </source>
</evidence>
<dbReference type="Pfam" id="PF00291">
    <property type="entry name" value="PALP"/>
    <property type="match status" value="1"/>
</dbReference>
<keyword evidence="5" id="KW-1185">Reference proteome</keyword>
<proteinExistence type="predicted"/>
<name>A0ABP7CA76_9ACTN</name>
<comment type="cofactor">
    <cofactor evidence="1">
        <name>pyridoxal 5'-phosphate</name>
        <dbReference type="ChEBI" id="CHEBI:597326"/>
    </cofactor>
</comment>
<accession>A0ABP7CA76</accession>
<dbReference type="Gene3D" id="3.40.50.1100">
    <property type="match status" value="2"/>
</dbReference>
<dbReference type="SUPFAM" id="SSF53686">
    <property type="entry name" value="Tryptophan synthase beta subunit-like PLP-dependent enzymes"/>
    <property type="match status" value="1"/>
</dbReference>
<dbReference type="RefSeq" id="WP_344883423.1">
    <property type="nucleotide sequence ID" value="NZ_BAAAZP010000098.1"/>
</dbReference>
<evidence type="ECO:0000313" key="4">
    <source>
        <dbReference type="EMBL" id="GAA3681697.1"/>
    </source>
</evidence>